<keyword evidence="3" id="KW-1185">Reference proteome</keyword>
<protein>
    <recommendedName>
        <fullName evidence="4">Fimbrial assembly protein</fullName>
    </recommendedName>
</protein>
<dbReference type="RefSeq" id="WP_221030632.1">
    <property type="nucleotide sequence ID" value="NZ_CP139781.1"/>
</dbReference>
<keyword evidence="1" id="KW-0472">Membrane</keyword>
<reference evidence="2 3" key="1">
    <citation type="submission" date="2021-08" db="EMBL/GenBank/DDBJ databases">
        <authorList>
            <person name="Zhang D."/>
            <person name="Zhang A."/>
            <person name="Wang L."/>
        </authorList>
    </citation>
    <scope>NUCLEOTIDE SEQUENCE [LARGE SCALE GENOMIC DNA]</scope>
    <source>
        <strain evidence="2 3">WL0086</strain>
    </source>
</reference>
<dbReference type="EMBL" id="CP139781">
    <property type="protein sequence ID" value="WRQ86796.1"/>
    <property type="molecule type" value="Genomic_DNA"/>
</dbReference>
<accession>A0ABZ1C5K1</accession>
<evidence type="ECO:0000313" key="3">
    <source>
        <dbReference type="Proteomes" id="UP000738431"/>
    </source>
</evidence>
<keyword evidence="1" id="KW-0812">Transmembrane</keyword>
<sequence>MLSKLKKKSDATEVTVPSWHLDFRDTDALPDMKPIRTAFFINGLAILIAAMSLLLFAYQELELYSLRSQIDDWDRQIEQDRAQSGQAAAAFKQFQAQERKIKETEAFLKTPMKLSTFLLRLGEILPENIKIDTIDWRGRTITLRGTVSGSPDEASGYASGMVELLNSDEVFGPVFDDAVLTSLLRNPASGMLALEIRLEFTQEAK</sequence>
<dbReference type="Proteomes" id="UP000738431">
    <property type="component" value="Chromosome"/>
</dbReference>
<gene>
    <name evidence="2" type="ORF">K1X11_018445</name>
</gene>
<evidence type="ECO:0000313" key="2">
    <source>
        <dbReference type="EMBL" id="WRQ86796.1"/>
    </source>
</evidence>
<name>A0ABZ1C5K1_9BACT</name>
<feature type="transmembrane region" description="Helical" evidence="1">
    <location>
        <begin position="39"/>
        <end position="58"/>
    </location>
</feature>
<organism evidence="2 3">
    <name type="scientific">Actomonas aquatica</name>
    <dbReference type="NCBI Taxonomy" id="2866162"/>
    <lineage>
        <taxon>Bacteria</taxon>
        <taxon>Pseudomonadati</taxon>
        <taxon>Verrucomicrobiota</taxon>
        <taxon>Opitutia</taxon>
        <taxon>Opitutales</taxon>
        <taxon>Opitutaceae</taxon>
        <taxon>Actomonas</taxon>
    </lineage>
</organism>
<proteinExistence type="predicted"/>
<evidence type="ECO:0000256" key="1">
    <source>
        <dbReference type="SAM" id="Phobius"/>
    </source>
</evidence>
<evidence type="ECO:0008006" key="4">
    <source>
        <dbReference type="Google" id="ProtNLM"/>
    </source>
</evidence>
<keyword evidence="1" id="KW-1133">Transmembrane helix</keyword>
<reference evidence="2 3" key="2">
    <citation type="submission" date="2023-12" db="EMBL/GenBank/DDBJ databases">
        <title>Description of an unclassified Opitutus bacterium of Verrucomicrobiota.</title>
        <authorList>
            <person name="Zhang D.-F."/>
        </authorList>
    </citation>
    <scope>NUCLEOTIDE SEQUENCE [LARGE SCALE GENOMIC DNA]</scope>
    <source>
        <strain evidence="2 3">WL0086</strain>
    </source>
</reference>